<proteinExistence type="predicted"/>
<gene>
    <name evidence="1" type="ORF">LCGC14_2568330</name>
</gene>
<reference evidence="1" key="1">
    <citation type="journal article" date="2015" name="Nature">
        <title>Complex archaea that bridge the gap between prokaryotes and eukaryotes.</title>
        <authorList>
            <person name="Spang A."/>
            <person name="Saw J.H."/>
            <person name="Jorgensen S.L."/>
            <person name="Zaremba-Niedzwiedzka K."/>
            <person name="Martijn J."/>
            <person name="Lind A.E."/>
            <person name="van Eijk R."/>
            <person name="Schleper C."/>
            <person name="Guy L."/>
            <person name="Ettema T.J."/>
        </authorList>
    </citation>
    <scope>NUCLEOTIDE SEQUENCE</scope>
</reference>
<sequence>MKKLPPIDFELKLVAGPLSFTQV</sequence>
<dbReference type="AlphaFoldDB" id="A0A0F9DAW6"/>
<dbReference type="EMBL" id="LAZR01042579">
    <property type="protein sequence ID" value="KKL09193.1"/>
    <property type="molecule type" value="Genomic_DNA"/>
</dbReference>
<protein>
    <submittedName>
        <fullName evidence="1">Uncharacterized protein</fullName>
    </submittedName>
</protein>
<organism evidence="1">
    <name type="scientific">marine sediment metagenome</name>
    <dbReference type="NCBI Taxonomy" id="412755"/>
    <lineage>
        <taxon>unclassified sequences</taxon>
        <taxon>metagenomes</taxon>
        <taxon>ecological metagenomes</taxon>
    </lineage>
</organism>
<feature type="non-terminal residue" evidence="1">
    <location>
        <position position="23"/>
    </location>
</feature>
<name>A0A0F9DAW6_9ZZZZ</name>
<accession>A0A0F9DAW6</accession>
<evidence type="ECO:0000313" key="1">
    <source>
        <dbReference type="EMBL" id="KKL09193.1"/>
    </source>
</evidence>
<comment type="caution">
    <text evidence="1">The sequence shown here is derived from an EMBL/GenBank/DDBJ whole genome shotgun (WGS) entry which is preliminary data.</text>
</comment>